<dbReference type="SUPFAM" id="SSF55073">
    <property type="entry name" value="Nucleotide cyclase"/>
    <property type="match status" value="1"/>
</dbReference>
<keyword evidence="7" id="KW-1185">Reference proteome</keyword>
<dbReference type="Pfam" id="PF00990">
    <property type="entry name" value="GGDEF"/>
    <property type="match status" value="1"/>
</dbReference>
<dbReference type="InterPro" id="IPR013655">
    <property type="entry name" value="PAS_fold_3"/>
</dbReference>
<dbReference type="NCBIfam" id="TIGR00229">
    <property type="entry name" value="sensory_box"/>
    <property type="match status" value="1"/>
</dbReference>
<feature type="coiled-coil region" evidence="1">
    <location>
        <begin position="128"/>
        <end position="173"/>
    </location>
</feature>
<accession>A0A964BPP2</accession>
<dbReference type="InterPro" id="IPR000160">
    <property type="entry name" value="GGDEF_dom"/>
</dbReference>
<reference evidence="6" key="1">
    <citation type="journal article" date="2021" name="Antonie Van Leeuwenhoek">
        <title>Draft genome and description of Waterburya agarophytonicola gen. nov. sp. nov. (Pleurocapsales, Cyanobacteria): a seaweed symbiont.</title>
        <authorList>
            <person name="Bonthond G."/>
            <person name="Shalygin S."/>
            <person name="Bayer T."/>
            <person name="Weinberger F."/>
        </authorList>
    </citation>
    <scope>NUCLEOTIDE SEQUENCE</scope>
    <source>
        <strain evidence="6">KI4</strain>
    </source>
</reference>
<dbReference type="Proteomes" id="UP000729733">
    <property type="component" value="Unassembled WGS sequence"/>
</dbReference>
<dbReference type="InterPro" id="IPR029787">
    <property type="entry name" value="Nucleotide_cyclase"/>
</dbReference>
<dbReference type="InterPro" id="IPR035965">
    <property type="entry name" value="PAS-like_dom_sf"/>
</dbReference>
<dbReference type="AlphaFoldDB" id="A0A964BPP2"/>
<evidence type="ECO:0000256" key="2">
    <source>
        <dbReference type="SAM" id="Phobius"/>
    </source>
</evidence>
<dbReference type="Pfam" id="PF25487">
    <property type="entry name" value="ETR1_N"/>
    <property type="match status" value="1"/>
</dbReference>
<evidence type="ECO:0000259" key="4">
    <source>
        <dbReference type="PROSITE" id="PS50113"/>
    </source>
</evidence>
<dbReference type="EMBL" id="JADWDC010000020">
    <property type="protein sequence ID" value="MCC0177303.1"/>
    <property type="molecule type" value="Genomic_DNA"/>
</dbReference>
<feature type="domain" description="PAC" evidence="4">
    <location>
        <begin position="256"/>
        <end position="309"/>
    </location>
</feature>
<keyword evidence="2" id="KW-0812">Transmembrane</keyword>
<feature type="transmembrane region" description="Helical" evidence="2">
    <location>
        <begin position="65"/>
        <end position="87"/>
    </location>
</feature>
<dbReference type="NCBIfam" id="TIGR00254">
    <property type="entry name" value="GGDEF"/>
    <property type="match status" value="1"/>
</dbReference>
<dbReference type="Gene3D" id="3.30.450.40">
    <property type="match status" value="1"/>
</dbReference>
<feature type="transmembrane region" description="Helical" evidence="2">
    <location>
        <begin position="93"/>
        <end position="120"/>
    </location>
</feature>
<sequence length="640" mass="73262">MYIMPQLLLTNTQYIPHGHCYLWQTPLVGLHVAADTLIAIAYYLIPIFLIYFVRQIDELPFKNIFILFGAFIVSCGTTHLVEIWTLWHPNYWIYGILKAITALISLYTAFSLIPIIPVVINLPSPQHLASLNLQLSEQVIAKDNARQEIERLNLELEKRVDEKTAALVKANQDLQESTRFKEKLTDLTPNILYIFDLKTKRNIYCNPFITELLGYTPTELQKSNNGSIYELIHPEDIETIKKHHERCLNLPDDKYLEVKYRIKNIQGEWHWLHDKNTIFARNLDGKPEQILGIAQDITQTKELNQKLEDKIAVLEKSNQARIKLAKMNEFIQACVSLEEAKTVVADLLKPLFPHTSGVVYLMNNSKNILDAIASWGDLHSEEHLDPKECWAIRCGNSHQAQIHLPGLYCSHVDIHQPSSPTLCLPMIAKGETIGMLHLSFHKLTTIERSIQNLAETVAQNLALSFANLKLQEKLRFQSLRDPLTGLYNRRYLQEALRKEIDRAKRKQQFIGVIMLDVDHFKKFNDIYGHSAGDLVLHKIGEYLLSEVRQYDIPCRYGGEELIIIMPDASIENTVLRAEEIRGGIKKIQLEHEGKTLQSISVSIGVSCFPDDSTDAEKLIQTADKALYQAKEKGRDCVVRC</sequence>
<dbReference type="InterPro" id="IPR058544">
    <property type="entry name" value="ETR1_N"/>
</dbReference>
<feature type="domain" description="PAS" evidence="3">
    <location>
        <begin position="177"/>
        <end position="251"/>
    </location>
</feature>
<feature type="domain" description="GGDEF" evidence="5">
    <location>
        <begin position="508"/>
        <end position="640"/>
    </location>
</feature>
<dbReference type="InterPro" id="IPR050469">
    <property type="entry name" value="Diguanylate_Cyclase"/>
</dbReference>
<gene>
    <name evidence="6" type="ORF">I4641_09975</name>
</gene>
<dbReference type="SMART" id="SM00267">
    <property type="entry name" value="GGDEF"/>
    <property type="match status" value="1"/>
</dbReference>
<dbReference type="SUPFAM" id="SSF55785">
    <property type="entry name" value="PYP-like sensor domain (PAS domain)"/>
    <property type="match status" value="1"/>
</dbReference>
<evidence type="ECO:0000259" key="5">
    <source>
        <dbReference type="PROSITE" id="PS50887"/>
    </source>
</evidence>
<dbReference type="PROSITE" id="PS50887">
    <property type="entry name" value="GGDEF"/>
    <property type="match status" value="1"/>
</dbReference>
<dbReference type="SUPFAM" id="SSF55781">
    <property type="entry name" value="GAF domain-like"/>
    <property type="match status" value="1"/>
</dbReference>
<dbReference type="PROSITE" id="PS50113">
    <property type="entry name" value="PAC"/>
    <property type="match status" value="1"/>
</dbReference>
<dbReference type="InterPro" id="IPR000700">
    <property type="entry name" value="PAS-assoc_C"/>
</dbReference>
<dbReference type="GO" id="GO:0052621">
    <property type="term" value="F:diguanylate cyclase activity"/>
    <property type="evidence" value="ECO:0007669"/>
    <property type="project" value="TreeGrafter"/>
</dbReference>
<dbReference type="InterPro" id="IPR043128">
    <property type="entry name" value="Rev_trsase/Diguanyl_cyclase"/>
</dbReference>
<dbReference type="Gene3D" id="3.30.450.20">
    <property type="entry name" value="PAS domain"/>
    <property type="match status" value="1"/>
</dbReference>
<dbReference type="PANTHER" id="PTHR45138:SF9">
    <property type="entry name" value="DIGUANYLATE CYCLASE DGCM-RELATED"/>
    <property type="match status" value="1"/>
</dbReference>
<proteinExistence type="predicted"/>
<name>A0A964BPP2_9CYAN</name>
<evidence type="ECO:0000313" key="6">
    <source>
        <dbReference type="EMBL" id="MCC0177303.1"/>
    </source>
</evidence>
<dbReference type="CDD" id="cd00130">
    <property type="entry name" value="PAS"/>
    <property type="match status" value="1"/>
</dbReference>
<dbReference type="Pfam" id="PF08447">
    <property type="entry name" value="PAS_3"/>
    <property type="match status" value="1"/>
</dbReference>
<dbReference type="SMART" id="SM00091">
    <property type="entry name" value="PAS"/>
    <property type="match status" value="1"/>
</dbReference>
<dbReference type="InterPro" id="IPR000014">
    <property type="entry name" value="PAS"/>
</dbReference>
<dbReference type="FunFam" id="3.30.70.270:FF:000001">
    <property type="entry name" value="Diguanylate cyclase domain protein"/>
    <property type="match status" value="1"/>
</dbReference>
<organism evidence="6 7">
    <name type="scientific">Waterburya agarophytonicola KI4</name>
    <dbReference type="NCBI Taxonomy" id="2874699"/>
    <lineage>
        <taxon>Bacteria</taxon>
        <taxon>Bacillati</taxon>
        <taxon>Cyanobacteriota</taxon>
        <taxon>Cyanophyceae</taxon>
        <taxon>Pleurocapsales</taxon>
        <taxon>Hyellaceae</taxon>
        <taxon>Waterburya</taxon>
        <taxon>Waterburya agarophytonicola</taxon>
    </lineage>
</organism>
<dbReference type="PANTHER" id="PTHR45138">
    <property type="entry name" value="REGULATORY COMPONENTS OF SENSORY TRANSDUCTION SYSTEM"/>
    <property type="match status" value="1"/>
</dbReference>
<dbReference type="GO" id="GO:1902201">
    <property type="term" value="P:negative regulation of bacterial-type flagellum-dependent cell motility"/>
    <property type="evidence" value="ECO:0007669"/>
    <property type="project" value="TreeGrafter"/>
</dbReference>
<evidence type="ECO:0000256" key="1">
    <source>
        <dbReference type="SAM" id="Coils"/>
    </source>
</evidence>
<dbReference type="GO" id="GO:0043709">
    <property type="term" value="P:cell adhesion involved in single-species biofilm formation"/>
    <property type="evidence" value="ECO:0007669"/>
    <property type="project" value="TreeGrafter"/>
</dbReference>
<keyword evidence="2" id="KW-0472">Membrane</keyword>
<keyword evidence="2" id="KW-1133">Transmembrane helix</keyword>
<dbReference type="PROSITE" id="PS50112">
    <property type="entry name" value="PAS"/>
    <property type="match status" value="1"/>
</dbReference>
<evidence type="ECO:0000259" key="3">
    <source>
        <dbReference type="PROSITE" id="PS50112"/>
    </source>
</evidence>
<dbReference type="CDD" id="cd01949">
    <property type="entry name" value="GGDEF"/>
    <property type="match status" value="1"/>
</dbReference>
<dbReference type="GO" id="GO:0005886">
    <property type="term" value="C:plasma membrane"/>
    <property type="evidence" value="ECO:0007669"/>
    <property type="project" value="TreeGrafter"/>
</dbReference>
<protein>
    <submittedName>
        <fullName evidence="6">Diguanylate cyclase</fullName>
    </submittedName>
</protein>
<dbReference type="InterPro" id="IPR029016">
    <property type="entry name" value="GAF-like_dom_sf"/>
</dbReference>
<feature type="transmembrane region" description="Helical" evidence="2">
    <location>
        <begin position="32"/>
        <end position="53"/>
    </location>
</feature>
<comment type="caution">
    <text evidence="6">The sequence shown here is derived from an EMBL/GenBank/DDBJ whole genome shotgun (WGS) entry which is preliminary data.</text>
</comment>
<evidence type="ECO:0000313" key="7">
    <source>
        <dbReference type="Proteomes" id="UP000729733"/>
    </source>
</evidence>
<keyword evidence="1" id="KW-0175">Coiled coil</keyword>
<dbReference type="Gene3D" id="3.30.70.270">
    <property type="match status" value="1"/>
</dbReference>